<dbReference type="Proteomes" id="UP000199677">
    <property type="component" value="Unassembled WGS sequence"/>
</dbReference>
<gene>
    <name evidence="2" type="ORF">SAMN04487951_1261</name>
</gene>
<reference evidence="3" key="1">
    <citation type="submission" date="2016-10" db="EMBL/GenBank/DDBJ databases">
        <authorList>
            <person name="Varghese N."/>
            <person name="Submissions S."/>
        </authorList>
    </citation>
    <scope>NUCLEOTIDE SEQUENCE [LARGE SCALE GENOMIC DNA]</scope>
    <source>
        <strain evidence="3">CGMCC 1.6494</strain>
    </source>
</reference>
<feature type="compositionally biased region" description="Basic and acidic residues" evidence="1">
    <location>
        <begin position="17"/>
        <end position="26"/>
    </location>
</feature>
<feature type="region of interest" description="Disordered" evidence="1">
    <location>
        <begin position="17"/>
        <end position="39"/>
    </location>
</feature>
<dbReference type="AlphaFoldDB" id="A0A1H0JCU8"/>
<name>A0A1H0JCU8_9GAMM</name>
<evidence type="ECO:0000313" key="2">
    <source>
        <dbReference type="EMBL" id="SDO41432.1"/>
    </source>
</evidence>
<organism evidence="2 3">
    <name type="scientific">Vreelandella arcis</name>
    <dbReference type="NCBI Taxonomy" id="416873"/>
    <lineage>
        <taxon>Bacteria</taxon>
        <taxon>Pseudomonadati</taxon>
        <taxon>Pseudomonadota</taxon>
        <taxon>Gammaproteobacteria</taxon>
        <taxon>Oceanospirillales</taxon>
        <taxon>Halomonadaceae</taxon>
        <taxon>Vreelandella</taxon>
    </lineage>
</organism>
<evidence type="ECO:0000256" key="1">
    <source>
        <dbReference type="SAM" id="MobiDB-lite"/>
    </source>
</evidence>
<accession>A0A1H0JCU8</accession>
<sequence length="39" mass="4266">MAEALAARLSALEARDAHLAKKRSADDQPTLPFDDQNLD</sequence>
<keyword evidence="3" id="KW-1185">Reference proteome</keyword>
<protein>
    <submittedName>
        <fullName evidence="2">Uncharacterized protein</fullName>
    </submittedName>
</protein>
<dbReference type="EMBL" id="FNII01000026">
    <property type="protein sequence ID" value="SDO41432.1"/>
    <property type="molecule type" value="Genomic_DNA"/>
</dbReference>
<evidence type="ECO:0000313" key="3">
    <source>
        <dbReference type="Proteomes" id="UP000199677"/>
    </source>
</evidence>
<proteinExistence type="predicted"/>